<protein>
    <submittedName>
        <fullName evidence="2">Ribonuclease III</fullName>
    </submittedName>
</protein>
<reference evidence="2" key="1">
    <citation type="journal article" date="2014" name="Int. J. Syst. Evol. Microbiol.">
        <title>Complete genome sequence of Corynebacterium casei LMG S-19264T (=DSM 44701T), isolated from a smear-ripened cheese.</title>
        <authorList>
            <consortium name="US DOE Joint Genome Institute (JGI-PGF)"/>
            <person name="Walter F."/>
            <person name="Albersmeier A."/>
            <person name="Kalinowski J."/>
            <person name="Ruckert C."/>
        </authorList>
    </citation>
    <scope>NUCLEOTIDE SEQUENCE</scope>
    <source>
        <strain evidence="2">VKM B-1513</strain>
    </source>
</reference>
<feature type="region of interest" description="Disordered" evidence="1">
    <location>
        <begin position="1"/>
        <end position="26"/>
    </location>
</feature>
<gene>
    <name evidence="2" type="ORF">GCM10017621_11920</name>
</gene>
<keyword evidence="3" id="KW-1185">Reference proteome</keyword>
<evidence type="ECO:0000313" key="2">
    <source>
        <dbReference type="EMBL" id="GLK51684.1"/>
    </source>
</evidence>
<name>A0A9W6ILX6_9PROT</name>
<evidence type="ECO:0000313" key="3">
    <source>
        <dbReference type="Proteomes" id="UP001143486"/>
    </source>
</evidence>
<reference evidence="2" key="2">
    <citation type="submission" date="2023-01" db="EMBL/GenBank/DDBJ databases">
        <authorList>
            <person name="Sun Q."/>
            <person name="Evtushenko L."/>
        </authorList>
    </citation>
    <scope>NUCLEOTIDE SEQUENCE</scope>
    <source>
        <strain evidence="2">VKM B-1513</strain>
    </source>
</reference>
<comment type="caution">
    <text evidence="2">The sequence shown here is derived from an EMBL/GenBank/DDBJ whole genome shotgun (WGS) entry which is preliminary data.</text>
</comment>
<proteinExistence type="predicted"/>
<dbReference type="AlphaFoldDB" id="A0A9W6ILX6"/>
<organism evidence="2 3">
    <name type="scientific">Maricaulis virginensis</name>
    <dbReference type="NCBI Taxonomy" id="144022"/>
    <lineage>
        <taxon>Bacteria</taxon>
        <taxon>Pseudomonadati</taxon>
        <taxon>Pseudomonadota</taxon>
        <taxon>Alphaproteobacteria</taxon>
        <taxon>Maricaulales</taxon>
        <taxon>Maricaulaceae</taxon>
        <taxon>Maricaulis</taxon>
    </lineage>
</organism>
<dbReference type="Pfam" id="PF10983">
    <property type="entry name" value="DUF2793"/>
    <property type="match status" value="1"/>
</dbReference>
<dbReference type="EMBL" id="BSFE01000002">
    <property type="protein sequence ID" value="GLK51684.1"/>
    <property type="molecule type" value="Genomic_DNA"/>
</dbReference>
<dbReference type="InterPro" id="IPR021251">
    <property type="entry name" value="DUF2793"/>
</dbReference>
<accession>A0A9W6ILX6</accession>
<evidence type="ECO:0000256" key="1">
    <source>
        <dbReference type="SAM" id="MobiDB-lite"/>
    </source>
</evidence>
<sequence>MHGGNPRTPNRLHNDGTNRETVSMSETTPNLSLPLVMPAQAQKHVTVNEALLRLDALTQACVESRALAVQPETPGEGDVWIVPAGASGDDWAAMAAGTLAIWRDGFWTAIVPADGWRVHVRDEARSVAFDAGRNTWIAAAANTILTAGEGGAATEAVLIEDILTGLSGASAASSVVIPARSIVFAVSVTTRSAITGAASFDCGISGEASKFGGSLGVSPGASNIGVIGPTAFYADTPVELTANGGDFTGGSVALAIHAWRPVAPAV</sequence>
<dbReference type="Proteomes" id="UP001143486">
    <property type="component" value="Unassembled WGS sequence"/>
</dbReference>